<accession>A0A3P3WG42</accession>
<dbReference type="AlphaFoldDB" id="A0A3P3WG42"/>
<keyword evidence="2" id="KW-1185">Reference proteome</keyword>
<dbReference type="RefSeq" id="WP_125011222.1">
    <property type="nucleotide sequence ID" value="NZ_RQVR01000001.1"/>
</dbReference>
<name>A0A3P3WG42_9FLAO</name>
<comment type="caution">
    <text evidence="1">The sequence shown here is derived from an EMBL/GenBank/DDBJ whole genome shotgun (WGS) entry which is preliminary data.</text>
</comment>
<evidence type="ECO:0000313" key="1">
    <source>
        <dbReference type="EMBL" id="RRJ94080.1"/>
    </source>
</evidence>
<gene>
    <name evidence="1" type="ORF">EG849_01010</name>
</gene>
<dbReference type="Proteomes" id="UP000271937">
    <property type="component" value="Unassembled WGS sequence"/>
</dbReference>
<organism evidence="1 2">
    <name type="scientific">Flavobacterium macacae</name>
    <dbReference type="NCBI Taxonomy" id="2488993"/>
    <lineage>
        <taxon>Bacteria</taxon>
        <taxon>Pseudomonadati</taxon>
        <taxon>Bacteroidota</taxon>
        <taxon>Flavobacteriia</taxon>
        <taxon>Flavobacteriales</taxon>
        <taxon>Flavobacteriaceae</taxon>
        <taxon>Flavobacterium</taxon>
    </lineage>
</organism>
<sequence length="124" mass="14360">MLTKGLRDEENERINNVLKQLISLTYIPEDWNLADLDSQLKYLALTFEDVLKFSSEETIQHLEKLHFDWANAESFADFLIQVSNNYEEEKAQLKVKAVAVYEYVQNGSKTFSYAIFNKISSAKA</sequence>
<protein>
    <submittedName>
        <fullName evidence="1">Uncharacterized protein</fullName>
    </submittedName>
</protein>
<proteinExistence type="predicted"/>
<dbReference type="EMBL" id="RQVR01000001">
    <property type="protein sequence ID" value="RRJ94080.1"/>
    <property type="molecule type" value="Genomic_DNA"/>
</dbReference>
<reference evidence="1 2" key="1">
    <citation type="submission" date="2018-11" db="EMBL/GenBank/DDBJ databases">
        <title>Flavobacterium sp. nov., YIM 102600 draft genome.</title>
        <authorList>
            <person name="Li G."/>
            <person name="Jiang Y."/>
        </authorList>
    </citation>
    <scope>NUCLEOTIDE SEQUENCE [LARGE SCALE GENOMIC DNA]</scope>
    <source>
        <strain evidence="1 2">YIM 102600</strain>
    </source>
</reference>
<evidence type="ECO:0000313" key="2">
    <source>
        <dbReference type="Proteomes" id="UP000271937"/>
    </source>
</evidence>
<dbReference type="OrthoDB" id="1435645at2"/>